<dbReference type="GO" id="GO:0009279">
    <property type="term" value="C:cell outer membrane"/>
    <property type="evidence" value="ECO:0007669"/>
    <property type="project" value="UniProtKB-SubCell"/>
</dbReference>
<organism evidence="10 11">
    <name type="scientific">Sphingobacterium corticibacterium</name>
    <dbReference type="NCBI Taxonomy" id="2484746"/>
    <lineage>
        <taxon>Bacteria</taxon>
        <taxon>Pseudomonadati</taxon>
        <taxon>Bacteroidota</taxon>
        <taxon>Sphingobacteriia</taxon>
        <taxon>Sphingobacteriales</taxon>
        <taxon>Sphingobacteriaceae</taxon>
        <taxon>Sphingobacterium</taxon>
    </lineage>
</organism>
<dbReference type="InterPro" id="IPR023997">
    <property type="entry name" value="TonB-dep_OMP_SusC/RagA_CS"/>
</dbReference>
<dbReference type="InterPro" id="IPR018247">
    <property type="entry name" value="EF_Hand_1_Ca_BS"/>
</dbReference>
<dbReference type="Proteomes" id="UP000292855">
    <property type="component" value="Unassembled WGS sequence"/>
</dbReference>
<dbReference type="SUPFAM" id="SSF49464">
    <property type="entry name" value="Carboxypeptidase regulatory domain-like"/>
    <property type="match status" value="1"/>
</dbReference>
<dbReference type="OrthoDB" id="9768177at2"/>
<evidence type="ECO:0000256" key="5">
    <source>
        <dbReference type="ARBA" id="ARBA00022729"/>
    </source>
</evidence>
<gene>
    <name evidence="10" type="ORF">EWE74_20735</name>
</gene>
<sequence length="1050" mass="116102">MKQITNFKFFAFVVLCSLSVFYLTPIYAQQIQMRGLVKDATTGNPLAGVSIRVNNVSLGSSGDNGRFSLEGVSSGASVEFRLIGYETQIQKAVANMEVSLVSTGDELEEVVVVGYGTQRKETLTGSVAQVDGQIFEDRGALSTPLQALQGQVPGAIITRSSGAPGDEGWGMRVRGAVSAKTAEPLVIIDGVAYDSFRELRLLNPSDIESMSFLKDAAAAIYGSRAAGGVMLVTTKKGKSGKGRVEFNTLYGYKKPGLQPRLMSLEEWADGVIVARTNDGFGESDPWIRYANLALANQGGYIDTRDANNAPIGGAFGDVADFVFLDNNWTDVLWGGASSTQNDLNISGGNEKSTYRLSLGYMYDQGTLQWGNNNNSRYNIRLNNVFNVSDRFTIESVISFGYQNQVMPSMIGRTLGGGYPQPGLPVSTIDGKPYAWGGQYTPHWFSELGGDNNLKVKSTNISETFKFKITDKLQWVTNLGFNTSTASRDIQEKSIEWFNYTGDLLGQINPTQANSFYQKSTAGTDFYSGSTFLQYTDSFKDAHNISLTAGGQYEFNDYDRYEVRITDINSSLSALNGSGVITSNTNRTQYAMGSYFSRLNYDYNAKYLFEANARYDGSSKFARENRWNLFYGVSAGWRIAEETFVKDLGIFDELKLRASYGAVGNQTGIDIYDGAQLYNQNTASGAYLGAGRVSFVRANARLVSYDRTWERIHNYNIALDFALLQNRLSGTLERFIKKNNNMFLSQQYPAALGATAPEANIGTFKGNGWELTANWSDTKGDFGYSLGGVFTFVENELIDFGGTNIINSGGLHGAIQGFPLNSVVGLMYDGRIQNEEQRQEYLATYQMGNTIGLTDQIRVGDNMYRDVNGDGVLTYDDLVYLGTDDPKIQYSFHAGANYKGFDVNVLFQGAAERTIFRGDLNWRQPFRQVFVNTTNQSVNNHWTESNPDAHFPKYSTIGNINAYNYQASSWAVENGAYLRLKNVVLGYSLPYHVLDRVKGLSRFRVYVAAQDLWETTKINDSWDPEATSAVSNGIQRYPFNRSFTFGINASF</sequence>
<dbReference type="Gene3D" id="2.40.170.20">
    <property type="entry name" value="TonB-dependent receptor, beta-barrel domain"/>
    <property type="match status" value="1"/>
</dbReference>
<dbReference type="InterPro" id="IPR037066">
    <property type="entry name" value="Plug_dom_sf"/>
</dbReference>
<dbReference type="InterPro" id="IPR012910">
    <property type="entry name" value="Plug_dom"/>
</dbReference>
<evidence type="ECO:0000256" key="2">
    <source>
        <dbReference type="ARBA" id="ARBA00022448"/>
    </source>
</evidence>
<evidence type="ECO:0000256" key="3">
    <source>
        <dbReference type="ARBA" id="ARBA00022452"/>
    </source>
</evidence>
<evidence type="ECO:0000313" key="10">
    <source>
        <dbReference type="EMBL" id="RZF57453.1"/>
    </source>
</evidence>
<comment type="similarity">
    <text evidence="8">Belongs to the TonB-dependent receptor family.</text>
</comment>
<dbReference type="Gene3D" id="2.170.130.10">
    <property type="entry name" value="TonB-dependent receptor, plug domain"/>
    <property type="match status" value="1"/>
</dbReference>
<dbReference type="InterPro" id="IPR036942">
    <property type="entry name" value="Beta-barrel_TonB_sf"/>
</dbReference>
<proteinExistence type="inferred from homology"/>
<keyword evidence="10" id="KW-0675">Receptor</keyword>
<dbReference type="PANTHER" id="PTHR30069">
    <property type="entry name" value="TONB-DEPENDENT OUTER MEMBRANE RECEPTOR"/>
    <property type="match status" value="1"/>
</dbReference>
<dbReference type="Pfam" id="PF13715">
    <property type="entry name" value="CarbopepD_reg_2"/>
    <property type="match status" value="1"/>
</dbReference>
<dbReference type="AlphaFoldDB" id="A0A4Q6XFS8"/>
<dbReference type="NCBIfam" id="TIGR04057">
    <property type="entry name" value="SusC_RagA_signa"/>
    <property type="match status" value="1"/>
</dbReference>
<dbReference type="InterPro" id="IPR008969">
    <property type="entry name" value="CarboxyPept-like_regulatory"/>
</dbReference>
<keyword evidence="7 8" id="KW-0998">Cell outer membrane</keyword>
<keyword evidence="6 8" id="KW-0472">Membrane</keyword>
<keyword evidence="2 8" id="KW-0813">Transport</keyword>
<evidence type="ECO:0000313" key="11">
    <source>
        <dbReference type="Proteomes" id="UP000292855"/>
    </source>
</evidence>
<keyword evidence="3 8" id="KW-1134">Transmembrane beta strand</keyword>
<evidence type="ECO:0000256" key="4">
    <source>
        <dbReference type="ARBA" id="ARBA00022692"/>
    </source>
</evidence>
<evidence type="ECO:0000256" key="8">
    <source>
        <dbReference type="PROSITE-ProRule" id="PRU01360"/>
    </source>
</evidence>
<dbReference type="InterPro" id="IPR023996">
    <property type="entry name" value="TonB-dep_OMP_SusC/RagA"/>
</dbReference>
<evidence type="ECO:0000256" key="1">
    <source>
        <dbReference type="ARBA" id="ARBA00004571"/>
    </source>
</evidence>
<dbReference type="GO" id="GO:0044718">
    <property type="term" value="P:siderophore transmembrane transport"/>
    <property type="evidence" value="ECO:0007669"/>
    <property type="project" value="TreeGrafter"/>
</dbReference>
<evidence type="ECO:0000259" key="9">
    <source>
        <dbReference type="Pfam" id="PF07715"/>
    </source>
</evidence>
<dbReference type="Pfam" id="PF07715">
    <property type="entry name" value="Plug"/>
    <property type="match status" value="1"/>
</dbReference>
<accession>A0A4Q6XFS8</accession>
<dbReference type="PANTHER" id="PTHR30069:SF29">
    <property type="entry name" value="HEMOGLOBIN AND HEMOGLOBIN-HAPTOGLOBIN-BINDING PROTEIN 1-RELATED"/>
    <property type="match status" value="1"/>
</dbReference>
<dbReference type="Gene3D" id="2.60.40.1120">
    <property type="entry name" value="Carboxypeptidase-like, regulatory domain"/>
    <property type="match status" value="1"/>
</dbReference>
<evidence type="ECO:0000256" key="6">
    <source>
        <dbReference type="ARBA" id="ARBA00023136"/>
    </source>
</evidence>
<dbReference type="InterPro" id="IPR039426">
    <property type="entry name" value="TonB-dep_rcpt-like"/>
</dbReference>
<keyword evidence="4 8" id="KW-0812">Transmembrane</keyword>
<protein>
    <submittedName>
        <fullName evidence="10">TonB-dependent receptor</fullName>
    </submittedName>
</protein>
<dbReference type="PROSITE" id="PS00018">
    <property type="entry name" value="EF_HAND_1"/>
    <property type="match status" value="1"/>
</dbReference>
<evidence type="ECO:0000256" key="7">
    <source>
        <dbReference type="ARBA" id="ARBA00023237"/>
    </source>
</evidence>
<keyword evidence="11" id="KW-1185">Reference proteome</keyword>
<dbReference type="RefSeq" id="WP_130143577.1">
    <property type="nucleotide sequence ID" value="NZ_SGIT01000007.1"/>
</dbReference>
<dbReference type="SUPFAM" id="SSF56935">
    <property type="entry name" value="Porins"/>
    <property type="match status" value="1"/>
</dbReference>
<dbReference type="PROSITE" id="PS52016">
    <property type="entry name" value="TONB_DEPENDENT_REC_3"/>
    <property type="match status" value="1"/>
</dbReference>
<keyword evidence="5" id="KW-0732">Signal</keyword>
<feature type="domain" description="TonB-dependent receptor plug" evidence="9">
    <location>
        <begin position="120"/>
        <end position="229"/>
    </location>
</feature>
<name>A0A4Q6XFS8_9SPHI</name>
<dbReference type="EMBL" id="SGIT01000007">
    <property type="protein sequence ID" value="RZF57453.1"/>
    <property type="molecule type" value="Genomic_DNA"/>
</dbReference>
<reference evidence="10 11" key="1">
    <citation type="submission" date="2019-02" db="EMBL/GenBank/DDBJ databases">
        <authorList>
            <person name="Li Y."/>
        </authorList>
    </citation>
    <scope>NUCLEOTIDE SEQUENCE [LARGE SCALE GENOMIC DNA]</scope>
    <source>
        <strain evidence="10 11">30C10-4-7</strain>
    </source>
</reference>
<dbReference type="NCBIfam" id="TIGR04056">
    <property type="entry name" value="OMP_RagA_SusC"/>
    <property type="match status" value="1"/>
</dbReference>
<comment type="caution">
    <text evidence="10">The sequence shown here is derived from an EMBL/GenBank/DDBJ whole genome shotgun (WGS) entry which is preliminary data.</text>
</comment>
<dbReference type="GO" id="GO:0015344">
    <property type="term" value="F:siderophore uptake transmembrane transporter activity"/>
    <property type="evidence" value="ECO:0007669"/>
    <property type="project" value="TreeGrafter"/>
</dbReference>
<comment type="subcellular location">
    <subcellularLocation>
        <location evidence="1 8">Cell outer membrane</location>
        <topology evidence="1 8">Multi-pass membrane protein</topology>
    </subcellularLocation>
</comment>